<evidence type="ECO:0000313" key="1">
    <source>
        <dbReference type="EMBL" id="SDG91894.1"/>
    </source>
</evidence>
<name>A0A1G7Y660_9HYPH</name>
<dbReference type="STRING" id="440168.SAMN04487974_11277"/>
<gene>
    <name evidence="1" type="ORF">SAMN04487974_11277</name>
</gene>
<dbReference type="AlphaFoldDB" id="A0A1G7Y660"/>
<sequence length="117" mass="12836">MEGSAVFLPRVGRPNVNKISVQATDAVVAISDCIMSIQATTAELNAQLAARIRRNWPALEELYSGTCAPYLTLDRLKMFLSSINIKDVSETNVRSSTVVVEVTKEVFCDRKIMQATG</sequence>
<dbReference type="EMBL" id="FNCS01000012">
    <property type="protein sequence ID" value="SDG91894.1"/>
    <property type="molecule type" value="Genomic_DNA"/>
</dbReference>
<reference evidence="1 2" key="1">
    <citation type="submission" date="2016-10" db="EMBL/GenBank/DDBJ databases">
        <authorList>
            <person name="de Groot N.N."/>
        </authorList>
    </citation>
    <scope>NUCLEOTIDE SEQUENCE [LARGE SCALE GENOMIC DNA]</scope>
    <source>
        <strain evidence="1 2">CGMCC 1.10267</strain>
    </source>
</reference>
<protein>
    <submittedName>
        <fullName evidence="1">Uncharacterized protein</fullName>
    </submittedName>
</protein>
<keyword evidence="2" id="KW-1185">Reference proteome</keyword>
<organism evidence="1 2">
    <name type="scientific">Pelagibacterium luteolum</name>
    <dbReference type="NCBI Taxonomy" id="440168"/>
    <lineage>
        <taxon>Bacteria</taxon>
        <taxon>Pseudomonadati</taxon>
        <taxon>Pseudomonadota</taxon>
        <taxon>Alphaproteobacteria</taxon>
        <taxon>Hyphomicrobiales</taxon>
        <taxon>Devosiaceae</taxon>
        <taxon>Pelagibacterium</taxon>
    </lineage>
</organism>
<dbReference type="Proteomes" id="UP000199495">
    <property type="component" value="Unassembled WGS sequence"/>
</dbReference>
<evidence type="ECO:0000313" key="2">
    <source>
        <dbReference type="Proteomes" id="UP000199495"/>
    </source>
</evidence>
<accession>A0A1G7Y660</accession>
<proteinExistence type="predicted"/>